<dbReference type="RefSeq" id="WP_120788776.1">
    <property type="nucleotide sequence ID" value="NZ_CP032624.1"/>
</dbReference>
<dbReference type="Proteomes" id="UP000275069">
    <property type="component" value="Chromosome"/>
</dbReference>
<dbReference type="PANTHER" id="PTHR30595">
    <property type="entry name" value="GLPR-RELATED TRANSCRIPTIONAL REPRESSOR"/>
    <property type="match status" value="1"/>
</dbReference>
<evidence type="ECO:0000313" key="2">
    <source>
        <dbReference type="Proteomes" id="UP000275069"/>
    </source>
</evidence>
<dbReference type="AlphaFoldDB" id="A0A387BMJ0"/>
<protein>
    <submittedName>
        <fullName evidence="1">Transcriptional regulator</fullName>
    </submittedName>
</protein>
<accession>A0A387BMJ0</accession>
<dbReference type="InterPro" id="IPR038475">
    <property type="entry name" value="RecG_C_sf"/>
</dbReference>
<dbReference type="InterPro" id="IPR038461">
    <property type="entry name" value="Schlafen_AlbA_2_dom_sf"/>
</dbReference>
<dbReference type="Pfam" id="PF13749">
    <property type="entry name" value="HATPase_c_4"/>
    <property type="match status" value="1"/>
</dbReference>
<organism evidence="1 2">
    <name type="scientific">Gryllotalpicola protaetiae</name>
    <dbReference type="NCBI Taxonomy" id="2419771"/>
    <lineage>
        <taxon>Bacteria</taxon>
        <taxon>Bacillati</taxon>
        <taxon>Actinomycetota</taxon>
        <taxon>Actinomycetes</taxon>
        <taxon>Micrococcales</taxon>
        <taxon>Microbacteriaceae</taxon>
        <taxon>Gryllotalpicola</taxon>
    </lineage>
</organism>
<dbReference type="KEGG" id="gry:D7I44_06685"/>
<dbReference type="Gene3D" id="3.30.950.30">
    <property type="entry name" value="Schlafen, AAA domain"/>
    <property type="match status" value="1"/>
</dbReference>
<gene>
    <name evidence="1" type="ORF">D7I44_06685</name>
</gene>
<name>A0A387BMJ0_9MICO</name>
<dbReference type="PANTHER" id="PTHR30595:SF6">
    <property type="entry name" value="SCHLAFEN ALBA-2 DOMAIN-CONTAINING PROTEIN"/>
    <property type="match status" value="1"/>
</dbReference>
<sequence>METSQGPLDEVVARLRRAGTDLTQVEVKAAAFGVPRSLWPTISSFSNRDGGLVILGLDETNGFEPAAGFDATKVRDAVAEAFRPRSARDIPGPLTPSPSGVIDIADVDGAPVVVVDVEELPADQRPCYVTTQGIENGSYQRVADGDRVMGRYGVFLLRADAAQPNIDVDPVDGATSDDLDGELVAQFIARLRRVRPRAVAGLTTDLDVLERLRVVSGDHVTPTLAGLLAFGAYPQHFFPQAMITLNVYAGLTKDSSVGDVRMLDRKVLEGPIPIMVDDAVRAVLANLQHRRVSRGGGAGAADEPEIPVDALREAIVNAVTHRDYSAMALGDQVRLELYPDRLEIHNPGGIWGGRRVAELFDGSSRSRNARLATLLTDIPLPGTDYTVSENAGSGIPRMTGALGRAGLAAPRFDATLTGMTVVLERHGLLSPDVDQWLAEVGADGLEPDLQRVLALVHRELDVEDQLLRALLGIDSHDAQDLLRSLVEEGWLRYPPRPGEAYRRGARLQHEEVREVAPGVFSSPPREPAARGALDERIIAAIRDAGELGVQDIADRAGSTVNGVRQRLRVLVDQRAVIATAPPQSKNRTYRLG</sequence>
<keyword evidence="2" id="KW-1185">Reference proteome</keyword>
<dbReference type="EMBL" id="CP032624">
    <property type="protein sequence ID" value="AYG03244.1"/>
    <property type="molecule type" value="Genomic_DNA"/>
</dbReference>
<dbReference type="OrthoDB" id="9805115at2"/>
<dbReference type="InterPro" id="IPR036390">
    <property type="entry name" value="WH_DNA-bd_sf"/>
</dbReference>
<dbReference type="Gene3D" id="3.30.565.60">
    <property type="match status" value="1"/>
</dbReference>
<evidence type="ECO:0000313" key="1">
    <source>
        <dbReference type="EMBL" id="AYG03244.1"/>
    </source>
</evidence>
<dbReference type="SUPFAM" id="SSF46785">
    <property type="entry name" value="Winged helix' DNA-binding domain"/>
    <property type="match status" value="1"/>
</dbReference>
<proteinExistence type="predicted"/>
<reference evidence="1 2" key="1">
    <citation type="submission" date="2018-09" db="EMBL/GenBank/DDBJ databases">
        <title>Genome sequencing of strain 2DFW10M-5.</title>
        <authorList>
            <person name="Heo J."/>
            <person name="Kim S.-J."/>
            <person name="Kwon S.-W."/>
        </authorList>
    </citation>
    <scope>NUCLEOTIDE SEQUENCE [LARGE SCALE GENOMIC DNA]</scope>
    <source>
        <strain evidence="1 2">2DFW10M-5</strain>
    </source>
</reference>